<dbReference type="HOGENOM" id="CLU_1572502_0_0_1"/>
<dbReference type="GO" id="GO:0005721">
    <property type="term" value="C:pericentric heterochromatin"/>
    <property type="evidence" value="ECO:0000318"/>
    <property type="project" value="GO_Central"/>
</dbReference>
<proteinExistence type="predicted"/>
<dbReference type="AlphaFoldDB" id="A7RNF2"/>
<dbReference type="SUPFAM" id="SSF54160">
    <property type="entry name" value="Chromo domain-like"/>
    <property type="match status" value="1"/>
</dbReference>
<reference evidence="2 3" key="1">
    <citation type="journal article" date="2007" name="Science">
        <title>Sea anemone genome reveals ancestral eumetazoan gene repertoire and genomic organization.</title>
        <authorList>
            <person name="Putnam N.H."/>
            <person name="Srivastava M."/>
            <person name="Hellsten U."/>
            <person name="Dirks B."/>
            <person name="Chapman J."/>
            <person name="Salamov A."/>
            <person name="Terry A."/>
            <person name="Shapiro H."/>
            <person name="Lindquist E."/>
            <person name="Kapitonov V.V."/>
            <person name="Jurka J."/>
            <person name="Genikhovich G."/>
            <person name="Grigoriev I.V."/>
            <person name="Lucas S.M."/>
            <person name="Steele R.E."/>
            <person name="Finnerty J.R."/>
            <person name="Technau U."/>
            <person name="Martindale M.Q."/>
            <person name="Rokhsar D.S."/>
        </authorList>
    </citation>
    <scope>NUCLEOTIDE SEQUENCE [LARGE SCALE GENOMIC DNA]</scope>
    <source>
        <strain evidence="3">CH2 X CH6</strain>
    </source>
</reference>
<sequence length="170" mass="19999">MAARREKGFYRTLYSISSVDLFCDRPLKRIQGKGRLWEVVRLVLERKTTEGKHEYLVLWKGFSPYDATWEPVENMTSECVRLFYSPPMPDGSVLHSNVAVFRAEVEVLLKSRSRLPVTYYFRGDVFRYLFNFNDSNQNYSKEISSLPHIFQRAGISWLTCMDRGSKYFIP</sequence>
<evidence type="ECO:0000313" key="2">
    <source>
        <dbReference type="EMBL" id="EDO47132.1"/>
    </source>
</evidence>
<dbReference type="Gene3D" id="2.40.50.40">
    <property type="match status" value="1"/>
</dbReference>
<dbReference type="SMART" id="SM00298">
    <property type="entry name" value="CHROMO"/>
    <property type="match status" value="1"/>
</dbReference>
<dbReference type="InterPro" id="IPR016197">
    <property type="entry name" value="Chromo-like_dom_sf"/>
</dbReference>
<feature type="domain" description="Chromo" evidence="1">
    <location>
        <begin position="37"/>
        <end position="83"/>
    </location>
</feature>
<dbReference type="CDD" id="cd00024">
    <property type="entry name" value="CD_CSD"/>
    <property type="match status" value="1"/>
</dbReference>
<keyword evidence="3" id="KW-1185">Reference proteome</keyword>
<dbReference type="PhylomeDB" id="A7RNF2"/>
<dbReference type="Pfam" id="PF00385">
    <property type="entry name" value="Chromo"/>
    <property type="match status" value="1"/>
</dbReference>
<dbReference type="OrthoDB" id="1918685at2759"/>
<dbReference type="Proteomes" id="UP000001593">
    <property type="component" value="Unassembled WGS sequence"/>
</dbReference>
<dbReference type="InParanoid" id="A7RNF2"/>
<protein>
    <recommendedName>
        <fullName evidence="1">Chromo domain-containing protein</fullName>
    </recommendedName>
</protein>
<evidence type="ECO:0000313" key="3">
    <source>
        <dbReference type="Proteomes" id="UP000001593"/>
    </source>
</evidence>
<dbReference type="InterPro" id="IPR000953">
    <property type="entry name" value="Chromo/chromo_shadow_dom"/>
</dbReference>
<name>A7RNF2_NEMVE</name>
<dbReference type="GO" id="GO:0003682">
    <property type="term" value="F:chromatin binding"/>
    <property type="evidence" value="ECO:0000318"/>
    <property type="project" value="GO_Central"/>
</dbReference>
<organism evidence="2 3">
    <name type="scientific">Nematostella vectensis</name>
    <name type="common">Starlet sea anemone</name>
    <dbReference type="NCBI Taxonomy" id="45351"/>
    <lineage>
        <taxon>Eukaryota</taxon>
        <taxon>Metazoa</taxon>
        <taxon>Cnidaria</taxon>
        <taxon>Anthozoa</taxon>
        <taxon>Hexacorallia</taxon>
        <taxon>Actiniaria</taxon>
        <taxon>Edwardsiidae</taxon>
        <taxon>Nematostella</taxon>
    </lineage>
</organism>
<dbReference type="GO" id="GO:0031507">
    <property type="term" value="P:heterochromatin formation"/>
    <property type="evidence" value="ECO:0000318"/>
    <property type="project" value="GO_Central"/>
</dbReference>
<dbReference type="STRING" id="45351.A7RNF2"/>
<evidence type="ECO:0000259" key="1">
    <source>
        <dbReference type="PROSITE" id="PS50013"/>
    </source>
</evidence>
<dbReference type="PROSITE" id="PS50013">
    <property type="entry name" value="CHROMO_2"/>
    <property type="match status" value="1"/>
</dbReference>
<dbReference type="EMBL" id="DS469522">
    <property type="protein sequence ID" value="EDO47132.1"/>
    <property type="molecule type" value="Genomic_DNA"/>
</dbReference>
<dbReference type="eggNOG" id="ENOG502T13C">
    <property type="taxonomic scope" value="Eukaryota"/>
</dbReference>
<gene>
    <name evidence="2" type="ORF">NEMVEDRAFT_v1g239575</name>
</gene>
<accession>A7RNF2</accession>
<dbReference type="InterPro" id="IPR023780">
    <property type="entry name" value="Chromo_domain"/>
</dbReference>
<dbReference type="KEGG" id="nve:5519281"/>